<protein>
    <submittedName>
        <fullName evidence="1">Uncharacterized protein</fullName>
    </submittedName>
</protein>
<name>K3Y2P4_SETIT</name>
<reference evidence="2" key="1">
    <citation type="journal article" date="2012" name="Nat. Biotechnol.">
        <title>Reference genome sequence of the model plant Setaria.</title>
        <authorList>
            <person name="Bennetzen J.L."/>
            <person name="Schmutz J."/>
            <person name="Wang H."/>
            <person name="Percifield R."/>
            <person name="Hawkins J."/>
            <person name="Pontaroli A.C."/>
            <person name="Estep M."/>
            <person name="Feng L."/>
            <person name="Vaughn J.N."/>
            <person name="Grimwood J."/>
            <person name="Jenkins J."/>
            <person name="Barry K."/>
            <person name="Lindquist E."/>
            <person name="Hellsten U."/>
            <person name="Deshpande S."/>
            <person name="Wang X."/>
            <person name="Wu X."/>
            <person name="Mitros T."/>
            <person name="Triplett J."/>
            <person name="Yang X."/>
            <person name="Ye C.Y."/>
            <person name="Mauro-Herrera M."/>
            <person name="Wang L."/>
            <person name="Li P."/>
            <person name="Sharma M."/>
            <person name="Sharma R."/>
            <person name="Ronald P.C."/>
            <person name="Panaud O."/>
            <person name="Kellogg E.A."/>
            <person name="Brutnell T.P."/>
            <person name="Doust A.N."/>
            <person name="Tuskan G.A."/>
            <person name="Rokhsar D."/>
            <person name="Devos K.M."/>
        </authorList>
    </citation>
    <scope>NUCLEOTIDE SEQUENCE [LARGE SCALE GENOMIC DNA]</scope>
    <source>
        <strain evidence="2">cv. Yugu1</strain>
    </source>
</reference>
<dbReference type="HOGENOM" id="CLU_3208547_0_0_1"/>
<evidence type="ECO:0000313" key="2">
    <source>
        <dbReference type="Proteomes" id="UP000004995"/>
    </source>
</evidence>
<keyword evidence="2" id="KW-1185">Reference proteome</keyword>
<dbReference type="AlphaFoldDB" id="K3Y2P4"/>
<reference evidence="1" key="2">
    <citation type="submission" date="2018-08" db="UniProtKB">
        <authorList>
            <consortium name="EnsemblPlants"/>
        </authorList>
    </citation>
    <scope>IDENTIFICATION</scope>
    <source>
        <strain evidence="1">Yugu1</strain>
    </source>
</reference>
<dbReference type="InParanoid" id="K3Y2P4"/>
<dbReference type="Proteomes" id="UP000004995">
    <property type="component" value="Unassembled WGS sequence"/>
</dbReference>
<organism evidence="1 2">
    <name type="scientific">Setaria italica</name>
    <name type="common">Foxtail millet</name>
    <name type="synonym">Panicum italicum</name>
    <dbReference type="NCBI Taxonomy" id="4555"/>
    <lineage>
        <taxon>Eukaryota</taxon>
        <taxon>Viridiplantae</taxon>
        <taxon>Streptophyta</taxon>
        <taxon>Embryophyta</taxon>
        <taxon>Tracheophyta</taxon>
        <taxon>Spermatophyta</taxon>
        <taxon>Magnoliopsida</taxon>
        <taxon>Liliopsida</taxon>
        <taxon>Poales</taxon>
        <taxon>Poaceae</taxon>
        <taxon>PACMAD clade</taxon>
        <taxon>Panicoideae</taxon>
        <taxon>Panicodae</taxon>
        <taxon>Paniceae</taxon>
        <taxon>Cenchrinae</taxon>
        <taxon>Setaria</taxon>
    </lineage>
</organism>
<proteinExistence type="predicted"/>
<evidence type="ECO:0000313" key="1">
    <source>
        <dbReference type="EnsemblPlants" id="KQL11200"/>
    </source>
</evidence>
<sequence>MQLYDGAKAKLSPLKCFTATHSILCDRYLANCVHWQVVTFLNFCR</sequence>
<dbReference type="Gramene" id="KQL11200">
    <property type="protein sequence ID" value="KQL11200"/>
    <property type="gene ID" value="SETIT_008473mg"/>
</dbReference>
<accession>K3Y2P4</accession>
<dbReference type="EMBL" id="AGNK02002585">
    <property type="status" value="NOT_ANNOTATED_CDS"/>
    <property type="molecule type" value="Genomic_DNA"/>
</dbReference>
<dbReference type="EnsemblPlants" id="KQL11200">
    <property type="protein sequence ID" value="KQL11200"/>
    <property type="gene ID" value="SETIT_008473mg"/>
</dbReference>